<dbReference type="GO" id="GO:0005737">
    <property type="term" value="C:cytoplasm"/>
    <property type="evidence" value="ECO:0007669"/>
    <property type="project" value="UniProtKB-SubCell"/>
</dbReference>
<organism evidence="9">
    <name type="scientific">Oikopleura dioica</name>
    <name type="common">Tunicate</name>
    <dbReference type="NCBI Taxonomy" id="34765"/>
    <lineage>
        <taxon>Eukaryota</taxon>
        <taxon>Metazoa</taxon>
        <taxon>Chordata</taxon>
        <taxon>Tunicata</taxon>
        <taxon>Appendicularia</taxon>
        <taxon>Copelata</taxon>
        <taxon>Oikopleuridae</taxon>
        <taxon>Oikopleura</taxon>
    </lineage>
</organism>
<evidence type="ECO:0000256" key="2">
    <source>
        <dbReference type="ARBA" id="ARBA00008868"/>
    </source>
</evidence>
<evidence type="ECO:0000256" key="3">
    <source>
        <dbReference type="ARBA" id="ARBA00018920"/>
    </source>
</evidence>
<keyword evidence="4" id="KW-0963">Cytoplasm</keyword>
<dbReference type="PANTHER" id="PTHR21635:SF0">
    <property type="entry name" value="LEUCINE ZIPPER TRANSCRIPTION FACTOR-LIKE PROTEIN 1"/>
    <property type="match status" value="1"/>
</dbReference>
<comment type="subunit">
    <text evidence="7">Self-associates. Interacts with BBS9; the interaction mediates the association of LZTL1 with the BBsome complex and regulates BBSome ciliary trafficking.</text>
</comment>
<keyword evidence="5 8" id="KW-0175">Coiled coil</keyword>
<comment type="similarity">
    <text evidence="2">Belongs to the LZTFL1 family.</text>
</comment>
<dbReference type="EMBL" id="FN653050">
    <property type="protein sequence ID" value="CBY10025.1"/>
    <property type="molecule type" value="Genomic_DNA"/>
</dbReference>
<dbReference type="GO" id="GO:1903565">
    <property type="term" value="P:negative regulation of protein localization to cilium"/>
    <property type="evidence" value="ECO:0007669"/>
    <property type="project" value="TreeGrafter"/>
</dbReference>
<evidence type="ECO:0000256" key="5">
    <source>
        <dbReference type="ARBA" id="ARBA00023054"/>
    </source>
</evidence>
<dbReference type="Pfam" id="PF15294">
    <property type="entry name" value="Leu_zip"/>
    <property type="match status" value="2"/>
</dbReference>
<evidence type="ECO:0000256" key="6">
    <source>
        <dbReference type="ARBA" id="ARBA00024898"/>
    </source>
</evidence>
<evidence type="ECO:0000256" key="4">
    <source>
        <dbReference type="ARBA" id="ARBA00022490"/>
    </source>
</evidence>
<dbReference type="FunCoup" id="E4XH77">
    <property type="interactions" value="78"/>
</dbReference>
<name>E4XH77_OIKDI</name>
<feature type="coiled-coil region" evidence="8">
    <location>
        <begin position="142"/>
        <end position="253"/>
    </location>
</feature>
<comment type="function">
    <text evidence="6">Regulates ciliary localization of the BBSome complex. Together with the BBSome complex, controls SMO ciliary trafficking and contributes to the sonic hedgehog (SHH) pathway regulation. May play a role in neurite outgrowth. May have tumor suppressor function.</text>
</comment>
<dbReference type="Proteomes" id="UP000001307">
    <property type="component" value="Unassembled WGS sequence"/>
</dbReference>
<reference evidence="9" key="1">
    <citation type="journal article" date="2010" name="Science">
        <title>Plasticity of animal genome architecture unmasked by rapid evolution of a pelagic tunicate.</title>
        <authorList>
            <person name="Denoeud F."/>
            <person name="Henriet S."/>
            <person name="Mungpakdee S."/>
            <person name="Aury J.M."/>
            <person name="Da Silva C."/>
            <person name="Brinkmann H."/>
            <person name="Mikhaleva J."/>
            <person name="Olsen L.C."/>
            <person name="Jubin C."/>
            <person name="Canestro C."/>
            <person name="Bouquet J.M."/>
            <person name="Danks G."/>
            <person name="Poulain J."/>
            <person name="Campsteijn C."/>
            <person name="Adamski M."/>
            <person name="Cross I."/>
            <person name="Yadetie F."/>
            <person name="Muffato M."/>
            <person name="Louis A."/>
            <person name="Butcher S."/>
            <person name="Tsagkogeorga G."/>
            <person name="Konrad A."/>
            <person name="Singh S."/>
            <person name="Jensen M.F."/>
            <person name="Cong E.H."/>
            <person name="Eikeseth-Otteraa H."/>
            <person name="Noel B."/>
            <person name="Anthouard V."/>
            <person name="Porcel B.M."/>
            <person name="Kachouri-Lafond R."/>
            <person name="Nishino A."/>
            <person name="Ugolini M."/>
            <person name="Chourrout P."/>
            <person name="Nishida H."/>
            <person name="Aasland R."/>
            <person name="Huzurbazar S."/>
            <person name="Westhof E."/>
            <person name="Delsuc F."/>
            <person name="Lehrach H."/>
            <person name="Reinhardt R."/>
            <person name="Weissenbach J."/>
            <person name="Roy S.W."/>
            <person name="Artiguenave F."/>
            <person name="Postlethwait J.H."/>
            <person name="Manak J.R."/>
            <person name="Thompson E.M."/>
            <person name="Jaillon O."/>
            <person name="Du Pasquier L."/>
            <person name="Boudinot P."/>
            <person name="Liberles D.A."/>
            <person name="Volff J.N."/>
            <person name="Philippe H."/>
            <person name="Lenhard B."/>
            <person name="Roest Crollius H."/>
            <person name="Wincker P."/>
            <person name="Chourrout D."/>
        </authorList>
    </citation>
    <scope>NUCLEOTIDE SEQUENCE [LARGE SCALE GENOMIC DNA]</scope>
</reference>
<accession>E4XH77</accession>
<evidence type="ECO:0000256" key="8">
    <source>
        <dbReference type="SAM" id="Coils"/>
    </source>
</evidence>
<evidence type="ECO:0000313" key="9">
    <source>
        <dbReference type="EMBL" id="CBY10025.1"/>
    </source>
</evidence>
<dbReference type="OrthoDB" id="313412at2759"/>
<dbReference type="PANTHER" id="PTHR21635">
    <property type="entry name" value="LEUCINE ZIPPER TRANSCRIPTION FACTOR LIKE"/>
    <property type="match status" value="1"/>
</dbReference>
<evidence type="ECO:0000256" key="7">
    <source>
        <dbReference type="ARBA" id="ARBA00026004"/>
    </source>
</evidence>
<keyword evidence="10" id="KW-1185">Reference proteome</keyword>
<evidence type="ECO:0000313" key="10">
    <source>
        <dbReference type="Proteomes" id="UP000001307"/>
    </source>
</evidence>
<dbReference type="AlphaFoldDB" id="E4XH77"/>
<protein>
    <recommendedName>
        <fullName evidence="3">Leucine zipper transcription factor-like protein 1</fullName>
    </recommendedName>
</protein>
<evidence type="ECO:0000256" key="1">
    <source>
        <dbReference type="ARBA" id="ARBA00004496"/>
    </source>
</evidence>
<dbReference type="InterPro" id="IPR026157">
    <property type="entry name" value="LZTFL1"/>
</dbReference>
<gene>
    <name evidence="9" type="ORF">GSOID_T00010847001</name>
</gene>
<dbReference type="InParanoid" id="E4XH77"/>
<proteinExistence type="inferred from homology"/>
<comment type="subcellular location">
    <subcellularLocation>
        <location evidence="1">Cytoplasm</location>
    </subcellularLocation>
</comment>
<sequence>MENSLGLTEHHKFEILELLRYSRNKRKEKRIGIELAFQDFVDTRVMDEDTFTQDEVRDLVNDLQRNIADEVESELINSCDVSALLLRQVMQQADKWKLKLSCDVKQVENLELLGLIREFEQNESKTKTSPSKLTPIQGDGPIELLEKEISRMNLENQKHKEKNANLEDRLSSTISEKTKAQSSLNSVRNVDGGDLEKMKNELLVVKNDLLAKEKELDAKFRETSVYKNMKVLIDKKNVQIRELRAKETEKEDDYLKE</sequence>